<dbReference type="SMART" id="SM00322">
    <property type="entry name" value="KH"/>
    <property type="match status" value="1"/>
</dbReference>
<proteinExistence type="predicted"/>
<dbReference type="Proteomes" id="UP001149813">
    <property type="component" value="Unassembled WGS sequence"/>
</dbReference>
<dbReference type="EMBL" id="JANBOJ010000131">
    <property type="protein sequence ID" value="KAJ1722100.1"/>
    <property type="molecule type" value="Genomic_DNA"/>
</dbReference>
<evidence type="ECO:0000313" key="5">
    <source>
        <dbReference type="Proteomes" id="UP001149813"/>
    </source>
</evidence>
<reference evidence="4" key="1">
    <citation type="submission" date="2022-07" db="EMBL/GenBank/DDBJ databases">
        <title>Phylogenomic reconstructions and comparative analyses of Kickxellomycotina fungi.</title>
        <authorList>
            <person name="Reynolds N.K."/>
            <person name="Stajich J.E."/>
            <person name="Barry K."/>
            <person name="Grigoriev I.V."/>
            <person name="Crous P."/>
            <person name="Smith M.E."/>
        </authorList>
    </citation>
    <scope>NUCLEOTIDE SEQUENCE</scope>
    <source>
        <strain evidence="4">NBRC 32514</strain>
    </source>
</reference>
<dbReference type="Pfam" id="PF00013">
    <property type="entry name" value="KH_1"/>
    <property type="match status" value="1"/>
</dbReference>
<dbReference type="Gene3D" id="3.30.1370.10">
    <property type="entry name" value="K Homology domain, type 1"/>
    <property type="match status" value="1"/>
</dbReference>
<evidence type="ECO:0000256" key="2">
    <source>
        <dbReference type="PROSITE-ProRule" id="PRU00117"/>
    </source>
</evidence>
<accession>A0A9W7Y217</accession>
<protein>
    <recommendedName>
        <fullName evidence="3">K Homology domain-containing protein</fullName>
    </recommendedName>
</protein>
<organism evidence="4 5">
    <name type="scientific">Coemansia erecta</name>
    <dbReference type="NCBI Taxonomy" id="147472"/>
    <lineage>
        <taxon>Eukaryota</taxon>
        <taxon>Fungi</taxon>
        <taxon>Fungi incertae sedis</taxon>
        <taxon>Zoopagomycota</taxon>
        <taxon>Kickxellomycotina</taxon>
        <taxon>Kickxellomycetes</taxon>
        <taxon>Kickxellales</taxon>
        <taxon>Kickxellaceae</taxon>
        <taxon>Coemansia</taxon>
    </lineage>
</organism>
<evidence type="ECO:0000259" key="3">
    <source>
        <dbReference type="SMART" id="SM00322"/>
    </source>
</evidence>
<gene>
    <name evidence="4" type="ORF">LPJ53_003469</name>
</gene>
<keyword evidence="2" id="KW-0694">RNA-binding</keyword>
<dbReference type="AlphaFoldDB" id="A0A9W7Y217"/>
<dbReference type="InterPro" id="IPR036612">
    <property type="entry name" value="KH_dom_type_1_sf"/>
</dbReference>
<sequence length="90" mass="9995">SRRDDDDGNAENATKKIVVSDVVAGWLIGRNGSRIASVMRRSGADIRLSPRVRCMNDRIVTITGSSHTVRDARKRIERKVRAFEQGNASD</sequence>
<dbReference type="PANTHER" id="PTHR10288">
    <property type="entry name" value="KH DOMAIN CONTAINING RNA BINDING PROTEIN"/>
    <property type="match status" value="1"/>
</dbReference>
<dbReference type="GO" id="GO:0003723">
    <property type="term" value="F:RNA binding"/>
    <property type="evidence" value="ECO:0007669"/>
    <property type="project" value="UniProtKB-UniRule"/>
</dbReference>
<evidence type="ECO:0000256" key="1">
    <source>
        <dbReference type="ARBA" id="ARBA00022737"/>
    </source>
</evidence>
<keyword evidence="1" id="KW-0677">Repeat</keyword>
<dbReference type="PROSITE" id="PS50084">
    <property type="entry name" value="KH_TYPE_1"/>
    <property type="match status" value="1"/>
</dbReference>
<dbReference type="OrthoDB" id="442947at2759"/>
<dbReference type="InterPro" id="IPR004087">
    <property type="entry name" value="KH_dom"/>
</dbReference>
<dbReference type="InterPro" id="IPR004088">
    <property type="entry name" value="KH_dom_type_1"/>
</dbReference>
<evidence type="ECO:0000313" key="4">
    <source>
        <dbReference type="EMBL" id="KAJ1722100.1"/>
    </source>
</evidence>
<comment type="caution">
    <text evidence="4">The sequence shown here is derived from an EMBL/GenBank/DDBJ whole genome shotgun (WGS) entry which is preliminary data.</text>
</comment>
<name>A0A9W7Y217_9FUNG</name>
<feature type="non-terminal residue" evidence="4">
    <location>
        <position position="1"/>
    </location>
</feature>
<dbReference type="SUPFAM" id="SSF54791">
    <property type="entry name" value="Eukaryotic type KH-domain (KH-domain type I)"/>
    <property type="match status" value="1"/>
</dbReference>
<feature type="domain" description="K Homology" evidence="3">
    <location>
        <begin position="11"/>
        <end position="81"/>
    </location>
</feature>
<keyword evidence="5" id="KW-1185">Reference proteome</keyword>